<dbReference type="SUPFAM" id="SSF49562">
    <property type="entry name" value="C2 domain (Calcium/lipid-binding domain, CaLB)"/>
    <property type="match status" value="1"/>
</dbReference>
<dbReference type="PROSITE" id="PS50004">
    <property type="entry name" value="C2"/>
    <property type="match status" value="1"/>
</dbReference>
<evidence type="ECO:0000256" key="1">
    <source>
        <dbReference type="ARBA" id="ARBA00022468"/>
    </source>
</evidence>
<dbReference type="InterPro" id="IPR039360">
    <property type="entry name" value="Ras_GTPase"/>
</dbReference>
<reference evidence="10" key="2">
    <citation type="submission" date="2025-09" db="UniProtKB">
        <authorList>
            <consortium name="Ensembl"/>
        </authorList>
    </citation>
    <scope>IDENTIFICATION</scope>
</reference>
<evidence type="ECO:0000259" key="9">
    <source>
        <dbReference type="PROSITE" id="PS50018"/>
    </source>
</evidence>
<keyword evidence="1" id="KW-0343">GTPase activation</keyword>
<accession>A0A8C5A488</accession>
<evidence type="ECO:0000313" key="10">
    <source>
        <dbReference type="Ensembl" id="ENSGMOP00000025937.1"/>
    </source>
</evidence>
<name>A0A8C5A488_GADMO</name>
<dbReference type="GeneTree" id="ENSGT00940000157953"/>
<dbReference type="Ensembl" id="ENSGMOT00000036059.1">
    <property type="protein sequence ID" value="ENSGMOP00000025937.1"/>
    <property type="gene ID" value="ENSGMOG00000009260.2"/>
</dbReference>
<dbReference type="Gene3D" id="2.30.29.30">
    <property type="entry name" value="Pleckstrin-homology domain (PH domain)/Phosphotyrosine-binding domain (PTB)"/>
    <property type="match status" value="1"/>
</dbReference>
<dbReference type="AlphaFoldDB" id="A0A8C5A488"/>
<feature type="domain" description="C2" evidence="8">
    <location>
        <begin position="33"/>
        <end position="172"/>
    </location>
</feature>
<dbReference type="SUPFAM" id="SSF48350">
    <property type="entry name" value="GTPase activation domain, GAP"/>
    <property type="match status" value="1"/>
</dbReference>
<evidence type="ECO:0000256" key="3">
    <source>
        <dbReference type="ARBA" id="ARBA00022737"/>
    </source>
</evidence>
<dbReference type="InterPro" id="IPR023152">
    <property type="entry name" value="RasGAP_CS"/>
</dbReference>
<dbReference type="Pfam" id="PF00169">
    <property type="entry name" value="PH"/>
    <property type="match status" value="1"/>
</dbReference>
<dbReference type="InterPro" id="IPR001936">
    <property type="entry name" value="RasGAP_dom"/>
</dbReference>
<dbReference type="InterPro" id="IPR001562">
    <property type="entry name" value="Znf_Btk_motif"/>
</dbReference>
<evidence type="ECO:0000256" key="2">
    <source>
        <dbReference type="ARBA" id="ARBA00022723"/>
    </source>
</evidence>
<dbReference type="Pfam" id="PF00616">
    <property type="entry name" value="RasGAP"/>
    <property type="match status" value="1"/>
</dbReference>
<proteinExistence type="predicted"/>
<dbReference type="Proteomes" id="UP000694546">
    <property type="component" value="Chromosome 14"/>
</dbReference>
<protein>
    <submittedName>
        <fullName evidence="10">RAS p21 protein activator 3</fullName>
    </submittedName>
</protein>
<evidence type="ECO:0000313" key="11">
    <source>
        <dbReference type="Proteomes" id="UP000694546"/>
    </source>
</evidence>
<keyword evidence="11" id="KW-1185">Reference proteome</keyword>
<dbReference type="SMART" id="SM00107">
    <property type="entry name" value="BTK"/>
    <property type="match status" value="1"/>
</dbReference>
<dbReference type="InterPro" id="IPR011993">
    <property type="entry name" value="PH-like_dom_sf"/>
</dbReference>
<dbReference type="GO" id="GO:0035556">
    <property type="term" value="P:intracellular signal transduction"/>
    <property type="evidence" value="ECO:0007669"/>
    <property type="project" value="InterPro"/>
</dbReference>
<evidence type="ECO:0000256" key="6">
    <source>
        <dbReference type="PROSITE-ProRule" id="PRU00432"/>
    </source>
</evidence>
<dbReference type="CDD" id="cd04010">
    <property type="entry name" value="C2B_RasA3"/>
    <property type="match status" value="1"/>
</dbReference>
<dbReference type="SMART" id="SM00239">
    <property type="entry name" value="C2"/>
    <property type="match status" value="1"/>
</dbReference>
<dbReference type="SMART" id="SM00323">
    <property type="entry name" value="RasGAP"/>
    <property type="match status" value="1"/>
</dbReference>
<feature type="domain" description="Ras-GAP" evidence="9">
    <location>
        <begin position="239"/>
        <end position="423"/>
    </location>
</feature>
<keyword evidence="4 6" id="KW-0863">Zinc-finger</keyword>
<dbReference type="InterPro" id="IPR001849">
    <property type="entry name" value="PH_domain"/>
</dbReference>
<dbReference type="Pfam" id="PF00168">
    <property type="entry name" value="C2"/>
    <property type="match status" value="1"/>
</dbReference>
<dbReference type="SUPFAM" id="SSF50729">
    <property type="entry name" value="PH domain-like"/>
    <property type="match status" value="1"/>
</dbReference>
<evidence type="ECO:0000259" key="8">
    <source>
        <dbReference type="PROSITE" id="PS50004"/>
    </source>
</evidence>
<dbReference type="PROSITE" id="PS51113">
    <property type="entry name" value="ZF_BTK"/>
    <property type="match status" value="1"/>
</dbReference>
<dbReference type="GO" id="GO:0005096">
    <property type="term" value="F:GTPase activator activity"/>
    <property type="evidence" value="ECO:0007669"/>
    <property type="project" value="UniProtKB-KW"/>
</dbReference>
<evidence type="ECO:0000259" key="7">
    <source>
        <dbReference type="PROSITE" id="PS50003"/>
    </source>
</evidence>
<dbReference type="Gene3D" id="2.60.40.150">
    <property type="entry name" value="C2 domain"/>
    <property type="match status" value="1"/>
</dbReference>
<dbReference type="InterPro" id="IPR000008">
    <property type="entry name" value="C2_dom"/>
</dbReference>
<dbReference type="Pfam" id="PF00779">
    <property type="entry name" value="BTK"/>
    <property type="match status" value="1"/>
</dbReference>
<dbReference type="PANTHER" id="PTHR10194">
    <property type="entry name" value="RAS GTPASE-ACTIVATING PROTEINS"/>
    <property type="match status" value="1"/>
</dbReference>
<feature type="domain" description="PH" evidence="7">
    <location>
        <begin position="478"/>
        <end position="579"/>
    </location>
</feature>
<sequence>MLPFYSIQKEDLQKYHAKDTWFPLQPVSADSEVQGKVHLELRLSEVITDTGAVCHKLATRVLECQGLPIVNGQCDPYAAVSLLGPSRSEAKKTKVKRKTNNPQFDEVFYFEVTRPLSYTKRHFDVEEEDVDKLALRVDLWNASNLKFGDEFLGGVRVPLKVLGPNGVHEAWYFLQPREGGGRVVKVEELGSLRLNIVYTEDHVFSSDRYNPLRELLLRSASIQPVSVSAAHILGEVCREKQEAAVPLVRLFLHSGKVLPFLSAIAQAEVNRTQDPNTIFRGNSLTSKCIDETMKLAGMHYLQVTLKPIIDEICTDHKPCEIDPVRLKESENLDTNRENLRAYVDRIFSVITASGVRCPTVMCDIFFSLRESAASRFQGDLTVRYTAVSSFIFLRFFAPAILSPNLFQLRPHHPVSNTHTHTHRHARKHTHMHASFKESYMAAFYEFFNEQKYGDAVKNFLELISSSGHWDQKSIESPIMLKEGVMIKRAQGRNRFGIKNFKKRWFRLTNHELTYHKSKGEGALCSIPMENILAVERLEEESFKMKNMFQVVQPERALYIQANNCVEARDWMDILTKVSHCNRKRLSTYHPSAYLNGHWLCCRLSADTAPGCTPCTGGLPDNIQLDVDGDRETERIYSLFSCYMSKLVKMQEACGSRSVYDGPEQDEYSSFLIDEPQETYQTLKLVVSAVQTLEQRHTQYRRDQFKKTKIGSQEHPIGDKSFQCYITQQSESTTYSI</sequence>
<organism evidence="10 11">
    <name type="scientific">Gadus morhua</name>
    <name type="common">Atlantic cod</name>
    <dbReference type="NCBI Taxonomy" id="8049"/>
    <lineage>
        <taxon>Eukaryota</taxon>
        <taxon>Metazoa</taxon>
        <taxon>Chordata</taxon>
        <taxon>Craniata</taxon>
        <taxon>Vertebrata</taxon>
        <taxon>Euteleostomi</taxon>
        <taxon>Actinopterygii</taxon>
        <taxon>Neopterygii</taxon>
        <taxon>Teleostei</taxon>
        <taxon>Neoteleostei</taxon>
        <taxon>Acanthomorphata</taxon>
        <taxon>Zeiogadaria</taxon>
        <taxon>Gadariae</taxon>
        <taxon>Gadiformes</taxon>
        <taxon>Gadoidei</taxon>
        <taxon>Gadidae</taxon>
        <taxon>Gadus</taxon>
    </lineage>
</organism>
<dbReference type="InterPro" id="IPR008936">
    <property type="entry name" value="Rho_GTPase_activation_prot"/>
</dbReference>
<keyword evidence="5" id="KW-0862">Zinc</keyword>
<reference evidence="10" key="1">
    <citation type="submission" date="2025-08" db="UniProtKB">
        <authorList>
            <consortium name="Ensembl"/>
        </authorList>
    </citation>
    <scope>IDENTIFICATION</scope>
</reference>
<dbReference type="PROSITE" id="PS50018">
    <property type="entry name" value="RAS_GTPASE_ACTIV_2"/>
    <property type="match status" value="1"/>
</dbReference>
<evidence type="ECO:0000256" key="4">
    <source>
        <dbReference type="ARBA" id="ARBA00022771"/>
    </source>
</evidence>
<evidence type="ECO:0000256" key="5">
    <source>
        <dbReference type="ARBA" id="ARBA00022833"/>
    </source>
</evidence>
<dbReference type="PROSITE" id="PS00509">
    <property type="entry name" value="RAS_GTPASE_ACTIV_1"/>
    <property type="match status" value="1"/>
</dbReference>
<dbReference type="InterPro" id="IPR035892">
    <property type="entry name" value="C2_domain_sf"/>
</dbReference>
<dbReference type="PROSITE" id="PS50003">
    <property type="entry name" value="PH_DOMAIN"/>
    <property type="match status" value="1"/>
</dbReference>
<dbReference type="Gene3D" id="1.10.506.10">
    <property type="entry name" value="GTPase Activation - p120gap, domain 1"/>
    <property type="match status" value="1"/>
</dbReference>
<keyword evidence="3" id="KW-0677">Repeat</keyword>
<dbReference type="PANTHER" id="PTHR10194:SF53">
    <property type="entry name" value="RAS GTPASE-ACTIVATING PROTEIN 3"/>
    <property type="match status" value="1"/>
</dbReference>
<dbReference type="GO" id="GO:0008270">
    <property type="term" value="F:zinc ion binding"/>
    <property type="evidence" value="ECO:0007669"/>
    <property type="project" value="UniProtKB-KW"/>
</dbReference>
<dbReference type="SMART" id="SM00233">
    <property type="entry name" value="PH"/>
    <property type="match status" value="1"/>
</dbReference>
<keyword evidence="2" id="KW-0479">Metal-binding</keyword>